<dbReference type="GO" id="GO:0003700">
    <property type="term" value="F:DNA-binding transcription factor activity"/>
    <property type="evidence" value="ECO:0007669"/>
    <property type="project" value="TreeGrafter"/>
</dbReference>
<dbReference type="Proteomes" id="UP000239203">
    <property type="component" value="Unassembled WGS sequence"/>
</dbReference>
<evidence type="ECO:0000256" key="4">
    <source>
        <dbReference type="PROSITE-ProRule" id="PRU00335"/>
    </source>
</evidence>
<keyword evidence="1" id="KW-0805">Transcription regulation</keyword>
<name>A0A2S6GV98_9PSEU</name>
<proteinExistence type="predicted"/>
<keyword evidence="2 4" id="KW-0238">DNA-binding</keyword>
<feature type="domain" description="HTH tetR-type" evidence="5">
    <location>
        <begin position="13"/>
        <end position="73"/>
    </location>
</feature>
<keyword evidence="7" id="KW-1185">Reference proteome</keyword>
<gene>
    <name evidence="6" type="ORF">CLV40_104367</name>
</gene>
<dbReference type="Gene3D" id="1.10.357.10">
    <property type="entry name" value="Tetracycline Repressor, domain 2"/>
    <property type="match status" value="1"/>
</dbReference>
<reference evidence="6 7" key="1">
    <citation type="submission" date="2018-02" db="EMBL/GenBank/DDBJ databases">
        <title>Genomic Encyclopedia of Archaeal and Bacterial Type Strains, Phase II (KMG-II): from individual species to whole genera.</title>
        <authorList>
            <person name="Goeker M."/>
        </authorList>
    </citation>
    <scope>NUCLEOTIDE SEQUENCE [LARGE SCALE GENOMIC DNA]</scope>
    <source>
        <strain evidence="6 7">YU 961-1</strain>
    </source>
</reference>
<comment type="caution">
    <text evidence="6">The sequence shown here is derived from an EMBL/GenBank/DDBJ whole genome shotgun (WGS) entry which is preliminary data.</text>
</comment>
<dbReference type="AlphaFoldDB" id="A0A2S6GV98"/>
<dbReference type="InterPro" id="IPR050109">
    <property type="entry name" value="HTH-type_TetR-like_transc_reg"/>
</dbReference>
<dbReference type="RefSeq" id="WP_104478637.1">
    <property type="nucleotide sequence ID" value="NZ_CP154825.1"/>
</dbReference>
<dbReference type="Pfam" id="PF00440">
    <property type="entry name" value="TetR_N"/>
    <property type="match status" value="1"/>
</dbReference>
<feature type="DNA-binding region" description="H-T-H motif" evidence="4">
    <location>
        <begin position="36"/>
        <end position="55"/>
    </location>
</feature>
<dbReference type="EMBL" id="PTIX01000004">
    <property type="protein sequence ID" value="PPK69116.1"/>
    <property type="molecule type" value="Genomic_DNA"/>
</dbReference>
<dbReference type="PROSITE" id="PS50977">
    <property type="entry name" value="HTH_TETR_2"/>
    <property type="match status" value="1"/>
</dbReference>
<dbReference type="InterPro" id="IPR049484">
    <property type="entry name" value="Rv0078-like_C"/>
</dbReference>
<dbReference type="InterPro" id="IPR001647">
    <property type="entry name" value="HTH_TetR"/>
</dbReference>
<keyword evidence="3" id="KW-0804">Transcription</keyword>
<dbReference type="PANTHER" id="PTHR30055:SF234">
    <property type="entry name" value="HTH-TYPE TRANSCRIPTIONAL REGULATOR BETI"/>
    <property type="match status" value="1"/>
</dbReference>
<dbReference type="Pfam" id="PF21351">
    <property type="entry name" value="TetR_C_41"/>
    <property type="match status" value="1"/>
</dbReference>
<dbReference type="OrthoDB" id="9805134at2"/>
<dbReference type="SUPFAM" id="SSF46689">
    <property type="entry name" value="Homeodomain-like"/>
    <property type="match status" value="1"/>
</dbReference>
<protein>
    <submittedName>
        <fullName evidence="6">AcrR family transcriptional regulator</fullName>
    </submittedName>
</protein>
<dbReference type="PANTHER" id="PTHR30055">
    <property type="entry name" value="HTH-TYPE TRANSCRIPTIONAL REGULATOR RUTR"/>
    <property type="match status" value="1"/>
</dbReference>
<evidence type="ECO:0000259" key="5">
    <source>
        <dbReference type="PROSITE" id="PS50977"/>
    </source>
</evidence>
<sequence>MPVVKSRREQYSEATRAALIAAATRRFATDGYAATGLEDVAADIQATRGAVYHHFSSKKALFEAVLEVLEGQSTERIGSAYRAAPDRWAGAMAALDAFLDQCLDPVYSRVVWREGPIAMGWHGWHQTEQKYAYGTITLILGEMLADGLLAPMPLRSLADVAFSAIGAAGHGLAEAAPTDQTRLRAEYRDVLIRMITGLRGDAEQTAT</sequence>
<organism evidence="6 7">
    <name type="scientific">Actinokineospora auranticolor</name>
    <dbReference type="NCBI Taxonomy" id="155976"/>
    <lineage>
        <taxon>Bacteria</taxon>
        <taxon>Bacillati</taxon>
        <taxon>Actinomycetota</taxon>
        <taxon>Actinomycetes</taxon>
        <taxon>Pseudonocardiales</taxon>
        <taxon>Pseudonocardiaceae</taxon>
        <taxon>Actinokineospora</taxon>
    </lineage>
</organism>
<evidence type="ECO:0000256" key="2">
    <source>
        <dbReference type="ARBA" id="ARBA00023125"/>
    </source>
</evidence>
<evidence type="ECO:0000313" key="6">
    <source>
        <dbReference type="EMBL" id="PPK69116.1"/>
    </source>
</evidence>
<evidence type="ECO:0000256" key="3">
    <source>
        <dbReference type="ARBA" id="ARBA00023163"/>
    </source>
</evidence>
<dbReference type="GO" id="GO:0000976">
    <property type="term" value="F:transcription cis-regulatory region binding"/>
    <property type="evidence" value="ECO:0007669"/>
    <property type="project" value="TreeGrafter"/>
</dbReference>
<evidence type="ECO:0000313" key="7">
    <source>
        <dbReference type="Proteomes" id="UP000239203"/>
    </source>
</evidence>
<dbReference type="InterPro" id="IPR009057">
    <property type="entry name" value="Homeodomain-like_sf"/>
</dbReference>
<accession>A0A2S6GV98</accession>
<dbReference type="PRINTS" id="PR00455">
    <property type="entry name" value="HTHTETR"/>
</dbReference>
<evidence type="ECO:0000256" key="1">
    <source>
        <dbReference type="ARBA" id="ARBA00023015"/>
    </source>
</evidence>